<evidence type="ECO:0000256" key="1">
    <source>
        <dbReference type="ARBA" id="ARBA00004613"/>
    </source>
</evidence>
<dbReference type="InterPro" id="IPR022045">
    <property type="entry name" value="TcdB_toxin_mid/N"/>
</dbReference>
<dbReference type="EC" id="2.4.2.31" evidence="6"/>
<dbReference type="InterPro" id="IPR028994">
    <property type="entry name" value="Integrin_alpha_N"/>
</dbReference>
<dbReference type="Pfam" id="PF03534">
    <property type="entry name" value="SpvB"/>
    <property type="match status" value="1"/>
</dbReference>
<proteinExistence type="predicted"/>
<dbReference type="PRINTS" id="PR01341">
    <property type="entry name" value="SALSPVBPROT"/>
</dbReference>
<dbReference type="RefSeq" id="WP_076225586.1">
    <property type="nucleotide sequence ID" value="NZ_JBHMEH010000077.1"/>
</dbReference>
<dbReference type="Proteomes" id="UP000254029">
    <property type="component" value="Unassembled WGS sequence"/>
</dbReference>
<reference evidence="6 7" key="1">
    <citation type="submission" date="2018-06" db="EMBL/GenBank/DDBJ databases">
        <authorList>
            <consortium name="Pathogen Informatics"/>
            <person name="Doyle S."/>
        </authorList>
    </citation>
    <scope>NUCLEOTIDE SEQUENCE [LARGE SCALE GENOMIC DNA]</scope>
    <source>
        <strain evidence="6 7">NCTC8684</strain>
    </source>
</reference>
<dbReference type="GO" id="GO:0005737">
    <property type="term" value="C:cytoplasm"/>
    <property type="evidence" value="ECO:0007669"/>
    <property type="project" value="InterPro"/>
</dbReference>
<dbReference type="Pfam" id="PF12255">
    <property type="entry name" value="TcdB_toxin_midC"/>
    <property type="match status" value="1"/>
</dbReference>
<dbReference type="SUPFAM" id="SSF69318">
    <property type="entry name" value="Integrin alpha N-terminal domain"/>
    <property type="match status" value="1"/>
</dbReference>
<dbReference type="InterPro" id="IPR003284">
    <property type="entry name" value="Sal_SpvB"/>
</dbReference>
<keyword evidence="2" id="KW-0964">Secreted</keyword>
<sequence length="1479" mass="164287">MKDSAQNSATVVSLSLPKGGGAIQGMGQGLVPGGYTGVAEMLLPLPISEGRGYAPALALSYSSGGGNGPFGIGWQLPIMMVRRATHKGTPRYDASDIFHGPDGELLVPERDEQGALVQPTVCNLYNGVSLGKSYSVTRYFPRVESAFNRLERWQEQGVNDDPGFWLLHGADGQLHCFGKGPSARLADREHPLHVAEWWLEESLSPTGQQIRYEYRVEAASDVDTSNTNSHAHRYACEGYLSRVYYGNKRAAASLSAWAASAAISADDWHFILVFDYGERGTDPTAVPAYASTVASMPIRKDPFSRYEYGFESRMYRLCHQVLMFHQFTELNNQHPILVKRLLLEYDDNPYVSRLIGARSLAYESNGTMVALPPLDLRYTQFSPSWASQQWRPFEAMSDLNDAQRYQLVDLYGEGIPGVLSRTGTAWRYRDPIRGQADSEAVAYDGWHLLPSTPAMQSAQMTLMDITGNGKLDWVIGQPGLAGYFTMNPDKTWSTFVPFAAWPLEFQHPQAQLADLVGAGLPDLAMIGPKSVRLYANRRNGFAAPLDVEQSADVALPIAGRDATELVAFADMLGSGQQHLVSVRHDAVMCWPNLGRGHFGEPLRLTGLKLDSVAFNPEQVFLADLDGSGATDVIYAESDRLLIFLNRAGNDFVGPIVLPMPEDVSYDRLCQLSFADLYGLGVASIVLTCPHMSSRHWHYDLVASKPYLLDGCNNNMGADTQITYRSSAQEWLDEKRETPGAVCHLPFPVQVLSKVVTRDEITKNYLVQYYKYRKGAYDGKEREFRGFGLVETQDADVNASTESDHDSYSAPVLTRTWFYTGLPEDDAPLPDLNAVSPSIQLGSIRFTRFASTSQQDVLLTSAQIDGNRNGLYRALKGGVRRQAVYGLDQSDSRDIPYGVTTSRYQVRLLQEASPGSDAVVLPLPLEQLSYQYERVSTDPVISQSVQVQFDKFGVATQSVGIYYPRLAKQANSPYPASLPDSAYASSYDEQQQVLRLQEQRVQVRHLTEPQAWRLSLPDMQRQNVLHYASSEVPSGGLSFEELAKTTGLLGNEKNRIFAGQNKVVYADNSPAFIALVDHVESAELDDACLVAYDPVLSGDARTKKLTDAGYVHANKILPVTPSVTESQVWVVRAGYATYFDASGFYLPKTQQKTSLTGELKIRYDAYYCCVMETVDVLENTAKAEYDYRFLQPWRLTDINGNIQEVRFDALGRVVASSFYGKEKNVAVGFDPVKDFVLPGNVSEAISHPITPQTVATYGLTDVYSWMGKLPQAMLQPDDEDKLLAIRFITPEGYLRSIAHQWAESGEPVDTVRSSSLRSSIGAVERIPVHGATFTADRYPKDVSSQQIRITVEFSDGFGRALQSAIKHEAGMAFQRTDTGKLKVTSSSTPVEASATARWAVSGRVEYDNKGQTVRIYPPFFVNDWRYIVDDSMRAVGYADLHYYDPLGREIEVKTAKGYLRRWGYFPWFTVFEDENDTLSN</sequence>
<evidence type="ECO:0000256" key="3">
    <source>
        <dbReference type="ARBA" id="ARBA00023026"/>
    </source>
</evidence>
<gene>
    <name evidence="6" type="primary">spvB</name>
    <name evidence="6" type="ORF">NCTC8684_01709</name>
</gene>
<comment type="caution">
    <text evidence="6">The sequence shown here is derived from an EMBL/GenBank/DDBJ whole genome shotgun (WGS) entry which is preliminary data.</text>
</comment>
<keyword evidence="6" id="KW-0808">Transferase</keyword>
<feature type="domain" description="Insecticide toxin TcdB middle/N-terminal" evidence="5">
    <location>
        <begin position="664"/>
        <end position="820"/>
    </location>
</feature>
<dbReference type="GO" id="GO:0106274">
    <property type="term" value="F:NAD+-protein-arginine ADP-ribosyltransferase activity"/>
    <property type="evidence" value="ECO:0007669"/>
    <property type="project" value="UniProtKB-EC"/>
</dbReference>
<protein>
    <submittedName>
        <fullName evidence="6">Mono(ADP-ribosyl)transferase SpvB</fullName>
        <ecNumber evidence="6">2.4.2.31</ecNumber>
    </submittedName>
</protein>
<feature type="domain" description="Insecticide toxin TcdB middle/C-terminal" evidence="4">
    <location>
        <begin position="870"/>
        <end position="1014"/>
    </location>
</feature>
<organism evidence="6 7">
    <name type="scientific">Chromobacterium violaceum</name>
    <dbReference type="NCBI Taxonomy" id="536"/>
    <lineage>
        <taxon>Bacteria</taxon>
        <taxon>Pseudomonadati</taxon>
        <taxon>Pseudomonadota</taxon>
        <taxon>Betaproteobacteria</taxon>
        <taxon>Neisseriales</taxon>
        <taxon>Chromobacteriaceae</taxon>
        <taxon>Chromobacterium</taxon>
    </lineage>
</organism>
<keyword evidence="3" id="KW-0843">Virulence</keyword>
<dbReference type="Pfam" id="PF12256">
    <property type="entry name" value="TcdB_toxin_midN"/>
    <property type="match status" value="1"/>
</dbReference>
<accession>A0AAX2M8L4</accession>
<keyword evidence="6" id="KW-0328">Glycosyltransferase</keyword>
<dbReference type="GO" id="GO:0005576">
    <property type="term" value="C:extracellular region"/>
    <property type="evidence" value="ECO:0007669"/>
    <property type="project" value="UniProtKB-SubCell"/>
</dbReference>
<evidence type="ECO:0000313" key="6">
    <source>
        <dbReference type="EMBL" id="SUX32629.1"/>
    </source>
</evidence>
<evidence type="ECO:0000259" key="4">
    <source>
        <dbReference type="Pfam" id="PF12255"/>
    </source>
</evidence>
<comment type="subcellular location">
    <subcellularLocation>
        <location evidence="1">Secreted</location>
    </subcellularLocation>
</comment>
<name>A0AAX2M8L4_CHRVL</name>
<dbReference type="EMBL" id="UIGR01000001">
    <property type="protein sequence ID" value="SUX32629.1"/>
    <property type="molecule type" value="Genomic_DNA"/>
</dbReference>
<evidence type="ECO:0000313" key="7">
    <source>
        <dbReference type="Proteomes" id="UP000254029"/>
    </source>
</evidence>
<evidence type="ECO:0000259" key="5">
    <source>
        <dbReference type="Pfam" id="PF12256"/>
    </source>
</evidence>
<dbReference type="InterPro" id="IPR022044">
    <property type="entry name" value="TcdB_toxin_mid/C"/>
</dbReference>
<evidence type="ECO:0000256" key="2">
    <source>
        <dbReference type="ARBA" id="ARBA00022525"/>
    </source>
</evidence>